<sequence>MLIYYAQLQNLSFISIDVLLSYIALNMPYRENKARLASRKQRIQKLMPVVCNGERLKTMLASLTQVEALEMCRGRMGGSAAPAVLSFGLDYELFGKTRLLVASSEACLILRSPECRLQNAVGLDRSFLASLVSFLRNCYSIAMKLVPLNIVSGWPSDDLVV</sequence>
<comment type="caution">
    <text evidence="1">The sequence shown here is derived from an EMBL/GenBank/DDBJ whole genome shotgun (WGS) entry which is preliminary data.</text>
</comment>
<keyword evidence="2" id="KW-1185">Reference proteome</keyword>
<protein>
    <submittedName>
        <fullName evidence="1">Uncharacterized protein</fullName>
    </submittedName>
</protein>
<dbReference type="Proteomes" id="UP000054805">
    <property type="component" value="Unassembled WGS sequence"/>
</dbReference>
<dbReference type="EMBL" id="JYDS01000003">
    <property type="protein sequence ID" value="KRZ34553.1"/>
    <property type="molecule type" value="Genomic_DNA"/>
</dbReference>
<evidence type="ECO:0000313" key="1">
    <source>
        <dbReference type="EMBL" id="KRZ34553.1"/>
    </source>
</evidence>
<accession>A0A0V1JHT2</accession>
<gene>
    <name evidence="1" type="ORF">T4B_1645</name>
</gene>
<organism evidence="1 2">
    <name type="scientific">Trichinella pseudospiralis</name>
    <name type="common">Parasitic roundworm</name>
    <dbReference type="NCBI Taxonomy" id="6337"/>
    <lineage>
        <taxon>Eukaryota</taxon>
        <taxon>Metazoa</taxon>
        <taxon>Ecdysozoa</taxon>
        <taxon>Nematoda</taxon>
        <taxon>Enoplea</taxon>
        <taxon>Dorylaimia</taxon>
        <taxon>Trichinellida</taxon>
        <taxon>Trichinellidae</taxon>
        <taxon>Trichinella</taxon>
    </lineage>
</organism>
<reference evidence="1 2" key="1">
    <citation type="submission" date="2015-01" db="EMBL/GenBank/DDBJ databases">
        <title>Evolution of Trichinella species and genotypes.</title>
        <authorList>
            <person name="Korhonen P.K."/>
            <person name="Edoardo P."/>
            <person name="Giuseppe L.R."/>
            <person name="Gasser R.B."/>
        </authorList>
    </citation>
    <scope>NUCLEOTIDE SEQUENCE [LARGE SCALE GENOMIC DNA]</scope>
    <source>
        <strain evidence="1">ISS588</strain>
    </source>
</reference>
<evidence type="ECO:0000313" key="2">
    <source>
        <dbReference type="Proteomes" id="UP000054805"/>
    </source>
</evidence>
<dbReference type="AlphaFoldDB" id="A0A0V1JHT2"/>
<name>A0A0V1JHT2_TRIPS</name>
<proteinExistence type="predicted"/>